<dbReference type="EMBL" id="BMOB01000009">
    <property type="protein sequence ID" value="GGI90620.1"/>
    <property type="molecule type" value="Genomic_DNA"/>
</dbReference>
<sequence length="278" mass="33046">MDRDTPFIMKKYADINSLPIFTSLNDNNYTYEQIEEGVNIPVSRISLWQDFLELVSNQLVNQKNLIFRGHQDPRWTLIPTLKRTHKFLNEEQTNKIIETFKSALQNIEHNDLKQLNDFTENQLWALGRHYGLPTPLLDWTYNPLIALYFAYEDRANLFPQHALYIMDFERITSDNLIFFNNQPHQNEREKKQEGCYIRLKQHKKIEDIISKDKNAHSYFRKIYIKKNDPRKSLDTLEKQHQISKLNLYPNSIEGAVEYCKTQIPSPYEGGGKFLKIKF</sequence>
<gene>
    <name evidence="2" type="ORF">GCM10007966_19180</name>
</gene>
<dbReference type="Pfam" id="PF08867">
    <property type="entry name" value="FRG"/>
    <property type="match status" value="1"/>
</dbReference>
<reference evidence="2" key="2">
    <citation type="submission" date="2020-09" db="EMBL/GenBank/DDBJ databases">
        <authorList>
            <person name="Sun Q."/>
            <person name="Ohkuma M."/>
        </authorList>
    </citation>
    <scope>NUCLEOTIDE SEQUENCE</scope>
    <source>
        <strain evidence="2">JCM 13919</strain>
    </source>
</reference>
<dbReference type="Proteomes" id="UP000630149">
    <property type="component" value="Unassembled WGS sequence"/>
</dbReference>
<name>A0A917NDQ8_9GAMM</name>
<comment type="caution">
    <text evidence="2">The sequence shown here is derived from an EMBL/GenBank/DDBJ whole genome shotgun (WGS) entry which is preliminary data.</text>
</comment>
<accession>A0A917NDQ8</accession>
<evidence type="ECO:0000313" key="2">
    <source>
        <dbReference type="EMBL" id="GGI90620.1"/>
    </source>
</evidence>
<evidence type="ECO:0000259" key="1">
    <source>
        <dbReference type="SMART" id="SM00901"/>
    </source>
</evidence>
<dbReference type="SMART" id="SM00901">
    <property type="entry name" value="FRG"/>
    <property type="match status" value="1"/>
</dbReference>
<dbReference type="InterPro" id="IPR014966">
    <property type="entry name" value="FRG-dom"/>
</dbReference>
<protein>
    <submittedName>
        <fullName evidence="2">FRG domain-containing protein</fullName>
    </submittedName>
</protein>
<proteinExistence type="predicted"/>
<reference evidence="2" key="1">
    <citation type="journal article" date="2014" name="Int. J. Syst. Evol. Microbiol.">
        <title>Complete genome sequence of Corynebacterium casei LMG S-19264T (=DSM 44701T), isolated from a smear-ripened cheese.</title>
        <authorList>
            <consortium name="US DOE Joint Genome Institute (JGI-PGF)"/>
            <person name="Walter F."/>
            <person name="Albersmeier A."/>
            <person name="Kalinowski J."/>
            <person name="Ruckert C."/>
        </authorList>
    </citation>
    <scope>NUCLEOTIDE SEQUENCE</scope>
    <source>
        <strain evidence="2">JCM 13919</strain>
    </source>
</reference>
<dbReference type="RefSeq" id="WP_188668247.1">
    <property type="nucleotide sequence ID" value="NZ_BMOB01000009.1"/>
</dbReference>
<dbReference type="AlphaFoldDB" id="A0A917NDQ8"/>
<keyword evidence="3" id="KW-1185">Reference proteome</keyword>
<evidence type="ECO:0000313" key="3">
    <source>
        <dbReference type="Proteomes" id="UP000630149"/>
    </source>
</evidence>
<feature type="domain" description="FRG" evidence="1">
    <location>
        <begin position="61"/>
        <end position="158"/>
    </location>
</feature>
<organism evidence="2 3">
    <name type="scientific">Legionella impletisoli</name>
    <dbReference type="NCBI Taxonomy" id="343510"/>
    <lineage>
        <taxon>Bacteria</taxon>
        <taxon>Pseudomonadati</taxon>
        <taxon>Pseudomonadota</taxon>
        <taxon>Gammaproteobacteria</taxon>
        <taxon>Legionellales</taxon>
        <taxon>Legionellaceae</taxon>
        <taxon>Legionella</taxon>
    </lineage>
</organism>